<proteinExistence type="inferred from homology"/>
<feature type="signal peptide" evidence="2">
    <location>
        <begin position="1"/>
        <end position="21"/>
    </location>
</feature>
<dbReference type="InterPro" id="IPR020915">
    <property type="entry name" value="UPF0311"/>
</dbReference>
<reference evidence="3 4" key="1">
    <citation type="journal article" date="2020" name="Front. Microbiol.">
        <title>Toward Biorecycling: Isolation of a Soil Bacterium That Grows on a Polyurethane Oligomer and Monomer.</title>
        <authorList>
            <person name="Espinosa M.J.C."/>
            <person name="Blanco A.C."/>
            <person name="Schmidgall T."/>
            <person name="Atanasoff-Kardjalieff A.K."/>
            <person name="Kappelmeyer U."/>
            <person name="Tischler D."/>
            <person name="Pieper D.H."/>
            <person name="Heipieper H.J."/>
            <person name="Eberlein C."/>
        </authorList>
    </citation>
    <scope>NUCLEOTIDE SEQUENCE [LARGE SCALE GENOMIC DNA]</scope>
    <source>
        <strain evidence="3 4">TDA1</strain>
    </source>
</reference>
<keyword evidence="4" id="KW-1185">Reference proteome</keyword>
<feature type="chain" id="PRO_5046801406" description="UPF0311 protein PMC74_15635" evidence="2">
    <location>
        <begin position="22"/>
        <end position="179"/>
    </location>
</feature>
<name>A0ABY7R3D8_9PSED</name>
<keyword evidence="2" id="KW-0732">Signal</keyword>
<evidence type="ECO:0000313" key="3">
    <source>
        <dbReference type="EMBL" id="WCH98205.1"/>
    </source>
</evidence>
<comment type="similarity">
    <text evidence="1">Belongs to the UPF0311 family.</text>
</comment>
<gene>
    <name evidence="3" type="ORF">PMC74_15635</name>
</gene>
<dbReference type="Gene3D" id="2.40.160.20">
    <property type="match status" value="1"/>
</dbReference>
<dbReference type="GeneID" id="301035574"/>
<organism evidence="3 4">
    <name type="scientific">Pseudomonas capeferrum</name>
    <dbReference type="NCBI Taxonomy" id="1495066"/>
    <lineage>
        <taxon>Bacteria</taxon>
        <taxon>Pseudomonadati</taxon>
        <taxon>Pseudomonadota</taxon>
        <taxon>Gammaproteobacteria</taxon>
        <taxon>Pseudomonadales</taxon>
        <taxon>Pseudomonadaceae</taxon>
        <taxon>Pseudomonas</taxon>
    </lineage>
</organism>
<dbReference type="RefSeq" id="WP_033698580.1">
    <property type="nucleotide sequence ID" value="NZ_CAXAPI010000009.1"/>
</dbReference>
<accession>A0ABY7R3D8</accession>
<sequence length="179" mass="19400">MSLGKALAVMLLSGCAALAQAASYEPPPLKLEPLARFSVDLVAPIWELGSTSGQGKRRIIPITGGHFEGARLKGTILNNGADWQVVTPEGVAIIDTRYLLQTDDGALIYLRTEGYRFGPPEVMKKVAAGEDVDPSLYQFRITLRFETSAPQYAWLNRTVGVGSAMRLGNAVVYDAFEVK</sequence>
<dbReference type="PANTHER" id="PTHR37315:SF1">
    <property type="entry name" value="UPF0311 PROTEIN BLR7842"/>
    <property type="match status" value="1"/>
</dbReference>
<protein>
    <recommendedName>
        <fullName evidence="1">UPF0311 protein PMC74_15635</fullName>
    </recommendedName>
</protein>
<dbReference type="Proteomes" id="UP001214301">
    <property type="component" value="Chromosome"/>
</dbReference>
<dbReference type="EMBL" id="CP116669">
    <property type="protein sequence ID" value="WCH98205.1"/>
    <property type="molecule type" value="Genomic_DNA"/>
</dbReference>
<dbReference type="Pfam" id="PF11578">
    <property type="entry name" value="DUF3237"/>
    <property type="match status" value="1"/>
</dbReference>
<evidence type="ECO:0000313" key="4">
    <source>
        <dbReference type="Proteomes" id="UP001214301"/>
    </source>
</evidence>
<evidence type="ECO:0000256" key="1">
    <source>
        <dbReference type="HAMAP-Rule" id="MF_00775"/>
    </source>
</evidence>
<dbReference type="PANTHER" id="PTHR37315">
    <property type="entry name" value="UPF0311 PROTEIN BLR7842"/>
    <property type="match status" value="1"/>
</dbReference>
<dbReference type="HAMAP" id="MF_00775">
    <property type="entry name" value="UPF0311"/>
    <property type="match status" value="1"/>
</dbReference>
<evidence type="ECO:0000256" key="2">
    <source>
        <dbReference type="SAM" id="SignalP"/>
    </source>
</evidence>